<comment type="pathway">
    <text evidence="2 7">Cofactor biosynthesis; molybdopterin biosynthesis.</text>
</comment>
<sequence length="417" mass="44463">MAGRRIQRGRHKVISFEEYRNRVLQLGSPVSTEVLPLHAAEGMVLAEPVFARFAVPPFDNSAMDGFAVRHDDIKNAPVTLRVSTDIPAGRTDISPLEEGTAARIMTGAPVPPGADTIIQVEKTANAHENMLTEAPDEIHILEANAQGAHVRFSGEDIEPGELAIDAGVRLGPTQLSALASIGHGYVTVYRKPVIGILSTGSELRKPGEDLLPGQIPDSNSTLARLMVRASGGKDIVLSSSSDDPADLAKVLDEAGTYLDGLITTGGVSAGAFDVVKEYLTDKNVEFLKVAMQPGKPQGLGTLTFGDREVPILCLPGNPVSVFVSMKVYGDALIANLSGRKHTSIPWQEWPAGGSWKTPEGRAQFMPVVAHGDTVIPATSGGSKSHLIYSMIKTRGLAYVPAEVEEVTEGDPLKVWWL</sequence>
<dbReference type="GO" id="GO:0061599">
    <property type="term" value="F:molybdopterin molybdotransferase activity"/>
    <property type="evidence" value="ECO:0007669"/>
    <property type="project" value="UniProtKB-UniRule"/>
</dbReference>
<evidence type="ECO:0000256" key="3">
    <source>
        <dbReference type="ARBA" id="ARBA00010763"/>
    </source>
</evidence>
<dbReference type="SUPFAM" id="SSF53218">
    <property type="entry name" value="Molybdenum cofactor biosynthesis proteins"/>
    <property type="match status" value="1"/>
</dbReference>
<dbReference type="InterPro" id="IPR036135">
    <property type="entry name" value="MoeA_linker/N_sf"/>
</dbReference>
<comment type="cofactor">
    <cofactor evidence="7">
        <name>Mg(2+)</name>
        <dbReference type="ChEBI" id="CHEBI:18420"/>
    </cofactor>
</comment>
<proteinExistence type="inferred from homology"/>
<dbReference type="InterPro" id="IPR005110">
    <property type="entry name" value="MoeA_linker/N"/>
</dbReference>
<dbReference type="Pfam" id="PF03453">
    <property type="entry name" value="MoeA_N"/>
    <property type="match status" value="1"/>
</dbReference>
<dbReference type="KEGG" id="flh:EJ997_08395"/>
<dbReference type="OrthoDB" id="9804758at2"/>
<gene>
    <name evidence="9" type="ORF">EJ997_08395</name>
</gene>
<dbReference type="GO" id="GO:0006777">
    <property type="term" value="P:Mo-molybdopterin cofactor biosynthetic process"/>
    <property type="evidence" value="ECO:0007669"/>
    <property type="project" value="UniProtKB-UniRule"/>
</dbReference>
<accession>A0A3Q9G7D4</accession>
<keyword evidence="7" id="KW-0460">Magnesium</keyword>
<comment type="catalytic activity">
    <reaction evidence="6">
        <text>adenylyl-molybdopterin + molybdate = Mo-molybdopterin + AMP + H(+)</text>
        <dbReference type="Rhea" id="RHEA:35047"/>
        <dbReference type="ChEBI" id="CHEBI:15378"/>
        <dbReference type="ChEBI" id="CHEBI:36264"/>
        <dbReference type="ChEBI" id="CHEBI:62727"/>
        <dbReference type="ChEBI" id="CHEBI:71302"/>
        <dbReference type="ChEBI" id="CHEBI:456215"/>
        <dbReference type="EC" id="2.10.1.1"/>
    </reaction>
</comment>
<comment type="function">
    <text evidence="1 7">Catalyzes the insertion of molybdate into adenylated molybdopterin with the concomitant release of AMP.</text>
</comment>
<dbReference type="Gene3D" id="3.90.105.10">
    <property type="entry name" value="Molybdopterin biosynthesis moea protein, domain 2"/>
    <property type="match status" value="1"/>
</dbReference>
<keyword evidence="7 9" id="KW-0808">Transferase</keyword>
<dbReference type="SMART" id="SM00852">
    <property type="entry name" value="MoCF_biosynth"/>
    <property type="match status" value="1"/>
</dbReference>
<protein>
    <recommendedName>
        <fullName evidence="7">Molybdopterin molybdenumtransferase</fullName>
        <ecNumber evidence="7">2.10.1.1</ecNumber>
    </recommendedName>
</protein>
<dbReference type="PANTHER" id="PTHR10192:SF5">
    <property type="entry name" value="GEPHYRIN"/>
    <property type="match status" value="1"/>
</dbReference>
<keyword evidence="10" id="KW-1185">Reference proteome</keyword>
<dbReference type="Gene3D" id="2.170.190.11">
    <property type="entry name" value="Molybdopterin biosynthesis moea protein, domain 3"/>
    <property type="match status" value="1"/>
</dbReference>
<dbReference type="EMBL" id="CP034593">
    <property type="protein sequence ID" value="AZQ77345.1"/>
    <property type="molecule type" value="Genomic_DNA"/>
</dbReference>
<evidence type="ECO:0000313" key="10">
    <source>
        <dbReference type="Proteomes" id="UP000280344"/>
    </source>
</evidence>
<evidence type="ECO:0000256" key="1">
    <source>
        <dbReference type="ARBA" id="ARBA00002901"/>
    </source>
</evidence>
<comment type="similarity">
    <text evidence="3 7">Belongs to the MoeA family.</text>
</comment>
<evidence type="ECO:0000259" key="8">
    <source>
        <dbReference type="SMART" id="SM00852"/>
    </source>
</evidence>
<dbReference type="CDD" id="cd00887">
    <property type="entry name" value="MoeA"/>
    <property type="match status" value="1"/>
</dbReference>
<dbReference type="Pfam" id="PF03454">
    <property type="entry name" value="MoeA_C"/>
    <property type="match status" value="1"/>
</dbReference>
<dbReference type="GO" id="GO:0005829">
    <property type="term" value="C:cytosol"/>
    <property type="evidence" value="ECO:0007669"/>
    <property type="project" value="TreeGrafter"/>
</dbReference>
<feature type="domain" description="MoaB/Mog" evidence="8">
    <location>
        <begin position="195"/>
        <end position="335"/>
    </location>
</feature>
<dbReference type="NCBIfam" id="NF045515">
    <property type="entry name" value="Glp_gephyrin"/>
    <property type="match status" value="1"/>
</dbReference>
<dbReference type="SUPFAM" id="SSF63867">
    <property type="entry name" value="MoeA C-terminal domain-like"/>
    <property type="match status" value="1"/>
</dbReference>
<evidence type="ECO:0000256" key="5">
    <source>
        <dbReference type="ARBA" id="ARBA00023150"/>
    </source>
</evidence>
<keyword evidence="5 7" id="KW-0501">Molybdenum cofactor biosynthesis</keyword>
<dbReference type="InterPro" id="IPR036688">
    <property type="entry name" value="MoeA_C_domain_IV_sf"/>
</dbReference>
<keyword evidence="4 7" id="KW-0500">Molybdenum</keyword>
<dbReference type="GO" id="GO:0046872">
    <property type="term" value="F:metal ion binding"/>
    <property type="evidence" value="ECO:0007669"/>
    <property type="project" value="UniProtKB-UniRule"/>
</dbReference>
<dbReference type="SUPFAM" id="SSF63882">
    <property type="entry name" value="MoeA N-terminal region -like"/>
    <property type="match status" value="1"/>
</dbReference>
<dbReference type="InterPro" id="IPR038987">
    <property type="entry name" value="MoeA-like"/>
</dbReference>
<dbReference type="InterPro" id="IPR001453">
    <property type="entry name" value="MoaB/Mog_dom"/>
</dbReference>
<dbReference type="PANTHER" id="PTHR10192">
    <property type="entry name" value="MOLYBDOPTERIN BIOSYNTHESIS PROTEIN"/>
    <property type="match status" value="1"/>
</dbReference>
<dbReference type="UniPathway" id="UPA00344"/>
<dbReference type="InterPro" id="IPR005111">
    <property type="entry name" value="MoeA_C_domain_IV"/>
</dbReference>
<dbReference type="FunFam" id="2.170.190.11:FF:000001">
    <property type="entry name" value="Molybdopterin molybdenumtransferase"/>
    <property type="match status" value="1"/>
</dbReference>
<evidence type="ECO:0000256" key="7">
    <source>
        <dbReference type="RuleBase" id="RU365090"/>
    </source>
</evidence>
<name>A0A3Q9G7D4_9ACTO</name>
<reference evidence="9 10" key="1">
    <citation type="submission" date="2018-12" db="EMBL/GenBank/DDBJ databases">
        <title>Complete genome sequence of Flaviflexus sp. H23T48.</title>
        <authorList>
            <person name="Bae J.-W."/>
            <person name="Lee J.-Y."/>
        </authorList>
    </citation>
    <scope>NUCLEOTIDE SEQUENCE [LARGE SCALE GENOMIC DNA]</scope>
    <source>
        <strain evidence="9 10">H23T48</strain>
    </source>
</reference>
<organism evidence="9 10">
    <name type="scientific">Flaviflexus ciconiae</name>
    <dbReference type="NCBI Taxonomy" id="2496867"/>
    <lineage>
        <taxon>Bacteria</taxon>
        <taxon>Bacillati</taxon>
        <taxon>Actinomycetota</taxon>
        <taxon>Actinomycetes</taxon>
        <taxon>Actinomycetales</taxon>
        <taxon>Actinomycetaceae</taxon>
        <taxon>Flaviflexus</taxon>
    </lineage>
</organism>
<evidence type="ECO:0000313" key="9">
    <source>
        <dbReference type="EMBL" id="AZQ77345.1"/>
    </source>
</evidence>
<dbReference type="Gene3D" id="3.40.980.10">
    <property type="entry name" value="MoaB/Mog-like domain"/>
    <property type="match status" value="1"/>
</dbReference>
<evidence type="ECO:0000256" key="6">
    <source>
        <dbReference type="ARBA" id="ARBA00047317"/>
    </source>
</evidence>
<dbReference type="AlphaFoldDB" id="A0A3Q9G7D4"/>
<dbReference type="InterPro" id="IPR036425">
    <property type="entry name" value="MoaB/Mog-like_dom_sf"/>
</dbReference>
<evidence type="ECO:0000256" key="2">
    <source>
        <dbReference type="ARBA" id="ARBA00005046"/>
    </source>
</evidence>
<keyword evidence="7" id="KW-0479">Metal-binding</keyword>
<dbReference type="Pfam" id="PF00994">
    <property type="entry name" value="MoCF_biosynth"/>
    <property type="match status" value="1"/>
</dbReference>
<dbReference type="Gene3D" id="2.40.340.10">
    <property type="entry name" value="MoeA, C-terminal, domain IV"/>
    <property type="match status" value="1"/>
</dbReference>
<dbReference type="Proteomes" id="UP000280344">
    <property type="component" value="Chromosome"/>
</dbReference>
<evidence type="ECO:0000256" key="4">
    <source>
        <dbReference type="ARBA" id="ARBA00022505"/>
    </source>
</evidence>
<dbReference type="EC" id="2.10.1.1" evidence="7"/>